<feature type="binding site" evidence="10">
    <location>
        <begin position="108"/>
        <end position="114"/>
    </location>
    <ligand>
        <name>ATP</name>
        <dbReference type="ChEBI" id="CHEBI:30616"/>
    </ligand>
</feature>
<evidence type="ECO:0000313" key="15">
    <source>
        <dbReference type="EMBL" id="MDD7970713.1"/>
    </source>
</evidence>
<dbReference type="SUPFAM" id="SSF53623">
    <property type="entry name" value="MurD-like peptide ligases, catalytic domain"/>
    <property type="match status" value="1"/>
</dbReference>
<feature type="domain" description="Mur ligase N-terminal catalytic" evidence="12">
    <location>
        <begin position="24"/>
        <end position="90"/>
    </location>
</feature>
<dbReference type="InterPro" id="IPR004101">
    <property type="entry name" value="Mur_ligase_C"/>
</dbReference>
<dbReference type="PANTHER" id="PTHR43024:SF1">
    <property type="entry name" value="UDP-N-ACETYLMURAMOYL-TRIPEPTIDE--D-ALANYL-D-ALANINE LIGASE"/>
    <property type="match status" value="1"/>
</dbReference>
<comment type="catalytic activity">
    <reaction evidence="10 11">
        <text>D-alanyl-D-alanine + UDP-N-acetyl-alpha-D-muramoyl-L-alanyl-gamma-D-glutamyl-meso-2,6-diaminopimelate + ATP = UDP-N-acetyl-alpha-D-muramoyl-L-alanyl-gamma-D-glutamyl-meso-2,6-diaminopimeloyl-D-alanyl-D-alanine + ADP + phosphate + H(+)</text>
        <dbReference type="Rhea" id="RHEA:28374"/>
        <dbReference type="ChEBI" id="CHEBI:15378"/>
        <dbReference type="ChEBI" id="CHEBI:30616"/>
        <dbReference type="ChEBI" id="CHEBI:43474"/>
        <dbReference type="ChEBI" id="CHEBI:57822"/>
        <dbReference type="ChEBI" id="CHEBI:61386"/>
        <dbReference type="ChEBI" id="CHEBI:83905"/>
        <dbReference type="ChEBI" id="CHEBI:456216"/>
        <dbReference type="EC" id="6.3.2.10"/>
    </reaction>
</comment>
<dbReference type="Gene3D" id="3.40.1390.10">
    <property type="entry name" value="MurE/MurF, N-terminal domain"/>
    <property type="match status" value="1"/>
</dbReference>
<evidence type="ECO:0000259" key="14">
    <source>
        <dbReference type="Pfam" id="PF08245"/>
    </source>
</evidence>
<evidence type="ECO:0000313" key="16">
    <source>
        <dbReference type="Proteomes" id="UP001431784"/>
    </source>
</evidence>
<feature type="domain" description="Mur ligase central" evidence="14">
    <location>
        <begin position="106"/>
        <end position="294"/>
    </location>
</feature>
<dbReference type="NCBIfam" id="TIGR01143">
    <property type="entry name" value="murF"/>
    <property type="match status" value="1"/>
</dbReference>
<dbReference type="GO" id="GO:0016874">
    <property type="term" value="F:ligase activity"/>
    <property type="evidence" value="ECO:0007669"/>
    <property type="project" value="UniProtKB-KW"/>
</dbReference>
<accession>A0ABT5T9V9</accession>
<comment type="subcellular location">
    <subcellularLocation>
        <location evidence="10 11">Cytoplasm</location>
    </subcellularLocation>
</comment>
<keyword evidence="2 10" id="KW-0436">Ligase</keyword>
<keyword evidence="3 10" id="KW-0132">Cell division</keyword>
<sequence length="479" mass="50222">MTLWTASDAVRATGGQASTDWQASGISIDTRSLKEGDLFIALKAARDGHDFVAQALNKGAAAAMVDHIPEGVPDDAPLLVVPDVMAALTALGAAGRARSRARVIAVTGSVGKTSTKEMLRDMLSGFGKTHAAEASFNNHWGVPVTLARLAPDADFAVIEIGMNQPGEIAPLAQLTRPHVAMITTIAPAHLEAFENIDGIAHEKASIFNALGAEGHAVFPCDLPTSPILRDAAMQSGATIWSFGYGSDRVRPADMTQTEAALVLRAHVGDMRVSVRLANAGAHFGMNGLGCLAVAQALGLDLARAALGLGHWQPPAGRGLRQTIVLDSVEELGFTLIDDAFNANPASLEAALEMLAKITPAQTQTGRRGRRIAILGDMLELGPDEQSLHEAIAQYPAIAAVDLVHCVGPRMAALSRRLPLRQRGRQVAQADDLTGLVHLLVAPGDVVLVKGSKGSLVSRVVDALRNLAVAEPGSRAHRKS</sequence>
<dbReference type="SUPFAM" id="SSF63418">
    <property type="entry name" value="MurE/MurF N-terminal domain"/>
    <property type="match status" value="1"/>
</dbReference>
<keyword evidence="16" id="KW-1185">Reference proteome</keyword>
<name>A0ABT5T9V9_9RHOB</name>
<dbReference type="HAMAP" id="MF_02019">
    <property type="entry name" value="MurF"/>
    <property type="match status" value="1"/>
</dbReference>
<keyword evidence="7 10" id="KW-0573">Peptidoglycan synthesis</keyword>
<comment type="caution">
    <text evidence="15">The sequence shown here is derived from an EMBL/GenBank/DDBJ whole genome shotgun (WGS) entry which is preliminary data.</text>
</comment>
<evidence type="ECO:0000256" key="2">
    <source>
        <dbReference type="ARBA" id="ARBA00022598"/>
    </source>
</evidence>
<comment type="function">
    <text evidence="10 11">Involved in cell wall formation. Catalyzes the final step in the synthesis of UDP-N-acetylmuramoyl-pentapeptide, the precursor of murein.</text>
</comment>
<comment type="similarity">
    <text evidence="10">Belongs to the MurCDEF family. MurF subfamily.</text>
</comment>
<keyword evidence="5 10" id="KW-0067">ATP-binding</keyword>
<evidence type="ECO:0000256" key="8">
    <source>
        <dbReference type="ARBA" id="ARBA00023306"/>
    </source>
</evidence>
<evidence type="ECO:0000259" key="13">
    <source>
        <dbReference type="Pfam" id="PF02875"/>
    </source>
</evidence>
<keyword evidence="9 10" id="KW-0961">Cell wall biogenesis/degradation</keyword>
<feature type="domain" description="Mur ligase C-terminal" evidence="13">
    <location>
        <begin position="331"/>
        <end position="451"/>
    </location>
</feature>
<dbReference type="InterPro" id="IPR013221">
    <property type="entry name" value="Mur_ligase_cen"/>
</dbReference>
<evidence type="ECO:0000259" key="12">
    <source>
        <dbReference type="Pfam" id="PF01225"/>
    </source>
</evidence>
<comment type="pathway">
    <text evidence="10 11">Cell wall biogenesis; peptidoglycan biosynthesis.</text>
</comment>
<keyword evidence="1 10" id="KW-0963">Cytoplasm</keyword>
<keyword evidence="6 10" id="KW-0133">Cell shape</keyword>
<keyword evidence="8 10" id="KW-0131">Cell cycle</keyword>
<evidence type="ECO:0000256" key="11">
    <source>
        <dbReference type="RuleBase" id="RU004136"/>
    </source>
</evidence>
<keyword evidence="4 10" id="KW-0547">Nucleotide-binding</keyword>
<dbReference type="InterPro" id="IPR035911">
    <property type="entry name" value="MurE/MurF_N"/>
</dbReference>
<dbReference type="Pfam" id="PF01225">
    <property type="entry name" value="Mur_ligase"/>
    <property type="match status" value="1"/>
</dbReference>
<evidence type="ECO:0000256" key="4">
    <source>
        <dbReference type="ARBA" id="ARBA00022741"/>
    </source>
</evidence>
<reference evidence="15" key="1">
    <citation type="submission" date="2023-02" db="EMBL/GenBank/DDBJ databases">
        <title>Description of Roseinatronobacter alkalisoli sp. nov., an alkaliphilic bacerium isolated from soda soil.</title>
        <authorList>
            <person name="Wei W."/>
        </authorList>
    </citation>
    <scope>NUCLEOTIDE SEQUENCE</scope>
    <source>
        <strain evidence="15">HJB301</strain>
    </source>
</reference>
<dbReference type="InterPro" id="IPR051046">
    <property type="entry name" value="MurCDEF_CellWall_CoF430Synth"/>
</dbReference>
<evidence type="ECO:0000256" key="1">
    <source>
        <dbReference type="ARBA" id="ARBA00022490"/>
    </source>
</evidence>
<dbReference type="Gene3D" id="3.40.1190.10">
    <property type="entry name" value="Mur-like, catalytic domain"/>
    <property type="match status" value="1"/>
</dbReference>
<evidence type="ECO:0000256" key="10">
    <source>
        <dbReference type="HAMAP-Rule" id="MF_02019"/>
    </source>
</evidence>
<dbReference type="PANTHER" id="PTHR43024">
    <property type="entry name" value="UDP-N-ACETYLMURAMOYL-TRIPEPTIDE--D-ALANYL-D-ALANINE LIGASE"/>
    <property type="match status" value="1"/>
</dbReference>
<dbReference type="InterPro" id="IPR005863">
    <property type="entry name" value="UDP-N-AcMur_synth"/>
</dbReference>
<dbReference type="InterPro" id="IPR036615">
    <property type="entry name" value="Mur_ligase_C_dom_sf"/>
</dbReference>
<dbReference type="InterPro" id="IPR000713">
    <property type="entry name" value="Mur_ligase_N"/>
</dbReference>
<dbReference type="EC" id="6.3.2.10" evidence="10 11"/>
<dbReference type="Pfam" id="PF08245">
    <property type="entry name" value="Mur_ligase_M"/>
    <property type="match status" value="1"/>
</dbReference>
<dbReference type="Pfam" id="PF02875">
    <property type="entry name" value="Mur_ligase_C"/>
    <property type="match status" value="1"/>
</dbReference>
<evidence type="ECO:0000256" key="5">
    <source>
        <dbReference type="ARBA" id="ARBA00022840"/>
    </source>
</evidence>
<evidence type="ECO:0000256" key="3">
    <source>
        <dbReference type="ARBA" id="ARBA00022618"/>
    </source>
</evidence>
<evidence type="ECO:0000256" key="6">
    <source>
        <dbReference type="ARBA" id="ARBA00022960"/>
    </source>
</evidence>
<dbReference type="Gene3D" id="3.90.190.20">
    <property type="entry name" value="Mur ligase, C-terminal domain"/>
    <property type="match status" value="1"/>
</dbReference>
<evidence type="ECO:0000256" key="9">
    <source>
        <dbReference type="ARBA" id="ARBA00023316"/>
    </source>
</evidence>
<dbReference type="InterPro" id="IPR036565">
    <property type="entry name" value="Mur-like_cat_sf"/>
</dbReference>
<gene>
    <name evidence="10" type="primary">murF</name>
    <name evidence="15" type="ORF">PUT78_06350</name>
</gene>
<dbReference type="SUPFAM" id="SSF53244">
    <property type="entry name" value="MurD-like peptide ligases, peptide-binding domain"/>
    <property type="match status" value="1"/>
</dbReference>
<dbReference type="Proteomes" id="UP001431784">
    <property type="component" value="Unassembled WGS sequence"/>
</dbReference>
<evidence type="ECO:0000256" key="7">
    <source>
        <dbReference type="ARBA" id="ARBA00022984"/>
    </source>
</evidence>
<dbReference type="RefSeq" id="WP_274351396.1">
    <property type="nucleotide sequence ID" value="NZ_JAQZSM010000004.1"/>
</dbReference>
<organism evidence="15 16">
    <name type="scientific">Roseinatronobacter alkalisoli</name>
    <dbReference type="NCBI Taxonomy" id="3028235"/>
    <lineage>
        <taxon>Bacteria</taxon>
        <taxon>Pseudomonadati</taxon>
        <taxon>Pseudomonadota</taxon>
        <taxon>Alphaproteobacteria</taxon>
        <taxon>Rhodobacterales</taxon>
        <taxon>Paracoccaceae</taxon>
        <taxon>Roseinatronobacter</taxon>
    </lineage>
</organism>
<proteinExistence type="inferred from homology"/>
<dbReference type="EMBL" id="JAQZSM010000004">
    <property type="protein sequence ID" value="MDD7970713.1"/>
    <property type="molecule type" value="Genomic_DNA"/>
</dbReference>
<protein>
    <recommendedName>
        <fullName evidence="10 11">UDP-N-acetylmuramoyl-tripeptide--D-alanyl-D-alanine ligase</fullName>
        <ecNumber evidence="10 11">6.3.2.10</ecNumber>
    </recommendedName>
    <alternativeName>
        <fullName evidence="10">D-alanyl-D-alanine-adding enzyme</fullName>
    </alternativeName>
</protein>